<comment type="caution">
    <text evidence="2">The sequence shown here is derived from an EMBL/GenBank/DDBJ whole genome shotgun (WGS) entry which is preliminary data.</text>
</comment>
<protein>
    <submittedName>
        <fullName evidence="2">Uncharacterized protein</fullName>
    </submittedName>
</protein>
<dbReference type="GO" id="GO:0005085">
    <property type="term" value="F:guanyl-nucleotide exchange factor activity"/>
    <property type="evidence" value="ECO:0007669"/>
    <property type="project" value="TreeGrafter"/>
</dbReference>
<dbReference type="PANTHER" id="PTHR45982:SF1">
    <property type="entry name" value="REGULATOR OF CHROMOSOME CONDENSATION"/>
    <property type="match status" value="1"/>
</dbReference>
<dbReference type="EMBL" id="JAPNKE010000002">
    <property type="protein sequence ID" value="MCY1009563.1"/>
    <property type="molecule type" value="Genomic_DNA"/>
</dbReference>
<accession>A0A9X3EST0</accession>
<reference evidence="2" key="1">
    <citation type="submission" date="2022-11" db="EMBL/GenBank/DDBJ databases">
        <title>Minimal conservation of predation-associated metabolite biosynthetic gene clusters underscores biosynthetic potential of Myxococcota including descriptions for ten novel species: Archangium lansinium sp. nov., Myxococcus landrumus sp. nov., Nannocystis bai.</title>
        <authorList>
            <person name="Ahearne A."/>
            <person name="Stevens C."/>
            <person name="Phillips K."/>
        </authorList>
    </citation>
    <scope>NUCLEOTIDE SEQUENCE</scope>
    <source>
        <strain evidence="2">Na p29</strain>
    </source>
</reference>
<evidence type="ECO:0000313" key="2">
    <source>
        <dbReference type="EMBL" id="MCY1009563.1"/>
    </source>
</evidence>
<dbReference type="InterPro" id="IPR051553">
    <property type="entry name" value="Ran_GTPase-activating"/>
</dbReference>
<dbReference type="InterPro" id="IPR009091">
    <property type="entry name" value="RCC1/BLIP-II"/>
</dbReference>
<dbReference type="Proteomes" id="UP001150924">
    <property type="component" value="Unassembled WGS sequence"/>
</dbReference>
<sequence>MEAALEVVVARLEACALTRSGDVWCWRHAANPEPLRLDGGAVRLTPGETRMLVRADGSMTTRFGAPMPGIADVVGAASGSTFECALHRDGRVSCWSHALATETPTIRRVPELDDARTIAAGGERLCAVTTAGAVRCWSIERGEGIDFRLDEVPDLASPAAQVVVGDSHACALRTGEDVVCWGNVPWPPVAGVTKDGEAHRIEGLPAVAALYGGPWQVCARGRDDTMWCWGRDREGQLGDGVASASAGRPGSLRLPNVRQLVAKTESSCALLNDGEIRCWGTEQAWTRPHAVGRIEGARELAAQDDAMCVRTEAGEVRCRETRFSAMTARRQPDKRWRAPLPPVRGASSVTVGSRRACAVGPDGRGRCWSKYEDRDLDFDGFAIPGAVEVVASLSEALYVRTNEGRLHCLGRPSDCIDGAGLTDVAAIAVGGCHVCALDRSGALRCGGCNKAGQIGSGERTNVRHPLQPVPGRYFAVSTDFDLTCAITRPEREVVCWGDWSAENPAELRTVPHVRRPALALAAGTSHACALVEGDEVVCWGGKNTHGELGNGWAAVRPRPTLLPSPSAEPAVTKPTLGEQRSAPGQ</sequence>
<gene>
    <name evidence="2" type="ORF">OV079_29160</name>
</gene>
<evidence type="ECO:0000256" key="1">
    <source>
        <dbReference type="SAM" id="MobiDB-lite"/>
    </source>
</evidence>
<keyword evidence="3" id="KW-1185">Reference proteome</keyword>
<proteinExistence type="predicted"/>
<feature type="region of interest" description="Disordered" evidence="1">
    <location>
        <begin position="555"/>
        <end position="585"/>
    </location>
</feature>
<dbReference type="Pfam" id="PF13540">
    <property type="entry name" value="RCC1_2"/>
    <property type="match status" value="2"/>
</dbReference>
<dbReference type="RefSeq" id="WP_267772227.1">
    <property type="nucleotide sequence ID" value="NZ_JAPNKE010000002.1"/>
</dbReference>
<dbReference type="SUPFAM" id="SSF50985">
    <property type="entry name" value="RCC1/BLIP-II"/>
    <property type="match status" value="2"/>
</dbReference>
<dbReference type="Gene3D" id="2.130.10.30">
    <property type="entry name" value="Regulator of chromosome condensation 1/beta-lactamase-inhibitor protein II"/>
    <property type="match status" value="3"/>
</dbReference>
<dbReference type="GO" id="GO:0005737">
    <property type="term" value="C:cytoplasm"/>
    <property type="evidence" value="ECO:0007669"/>
    <property type="project" value="TreeGrafter"/>
</dbReference>
<name>A0A9X3EST0_9BACT</name>
<evidence type="ECO:0000313" key="3">
    <source>
        <dbReference type="Proteomes" id="UP001150924"/>
    </source>
</evidence>
<organism evidence="2 3">
    <name type="scientific">Nannocystis pusilla</name>
    <dbReference type="NCBI Taxonomy" id="889268"/>
    <lineage>
        <taxon>Bacteria</taxon>
        <taxon>Pseudomonadati</taxon>
        <taxon>Myxococcota</taxon>
        <taxon>Polyangia</taxon>
        <taxon>Nannocystales</taxon>
        <taxon>Nannocystaceae</taxon>
        <taxon>Nannocystis</taxon>
    </lineage>
</organism>
<dbReference type="AlphaFoldDB" id="A0A9X3EST0"/>
<dbReference type="PANTHER" id="PTHR45982">
    <property type="entry name" value="REGULATOR OF CHROMOSOME CONDENSATION"/>
    <property type="match status" value="1"/>
</dbReference>